<accession>A0A1W6MSL7</accession>
<evidence type="ECO:0000256" key="7">
    <source>
        <dbReference type="ARBA" id="ARBA00022777"/>
    </source>
</evidence>
<feature type="domain" description="HAMP" evidence="13">
    <location>
        <begin position="195"/>
        <end position="246"/>
    </location>
</feature>
<evidence type="ECO:0000256" key="8">
    <source>
        <dbReference type="ARBA" id="ARBA00022989"/>
    </source>
</evidence>
<organism evidence="14 15">
    <name type="scientific">Methylocystis bryophila</name>
    <dbReference type="NCBI Taxonomy" id="655015"/>
    <lineage>
        <taxon>Bacteria</taxon>
        <taxon>Pseudomonadati</taxon>
        <taxon>Pseudomonadota</taxon>
        <taxon>Alphaproteobacteria</taxon>
        <taxon>Hyphomicrobiales</taxon>
        <taxon>Methylocystaceae</taxon>
        <taxon>Methylocystis</taxon>
    </lineage>
</organism>
<dbReference type="Gene3D" id="3.30.565.10">
    <property type="entry name" value="Histidine kinase-like ATPase, C-terminal domain"/>
    <property type="match status" value="1"/>
</dbReference>
<dbReference type="RefSeq" id="WP_085770625.1">
    <property type="nucleotide sequence ID" value="NZ_AP027149.1"/>
</dbReference>
<keyword evidence="14" id="KW-0547">Nucleotide-binding</keyword>
<dbReference type="SMART" id="SM00388">
    <property type="entry name" value="HisKA"/>
    <property type="match status" value="1"/>
</dbReference>
<keyword evidence="8 11" id="KW-1133">Transmembrane helix</keyword>
<feature type="domain" description="Histidine kinase" evidence="12">
    <location>
        <begin position="254"/>
        <end position="461"/>
    </location>
</feature>
<evidence type="ECO:0000256" key="4">
    <source>
        <dbReference type="ARBA" id="ARBA00022553"/>
    </source>
</evidence>
<dbReference type="EMBL" id="CP019948">
    <property type="protein sequence ID" value="ARN80552.1"/>
    <property type="molecule type" value="Genomic_DNA"/>
</dbReference>
<keyword evidence="5" id="KW-0808">Transferase</keyword>
<gene>
    <name evidence="14" type="ORF">B1812_05155</name>
</gene>
<keyword evidence="4" id="KW-0597">Phosphoprotein</keyword>
<evidence type="ECO:0000256" key="5">
    <source>
        <dbReference type="ARBA" id="ARBA00022679"/>
    </source>
</evidence>
<dbReference type="EC" id="2.7.13.3" evidence="3"/>
<dbReference type="InterPro" id="IPR003661">
    <property type="entry name" value="HisK_dim/P_dom"/>
</dbReference>
<dbReference type="PROSITE" id="PS50109">
    <property type="entry name" value="HIS_KIN"/>
    <property type="match status" value="1"/>
</dbReference>
<dbReference type="InterPro" id="IPR004358">
    <property type="entry name" value="Sig_transdc_His_kin-like_C"/>
</dbReference>
<dbReference type="GO" id="GO:0000155">
    <property type="term" value="F:phosphorelay sensor kinase activity"/>
    <property type="evidence" value="ECO:0007669"/>
    <property type="project" value="InterPro"/>
</dbReference>
<dbReference type="AlphaFoldDB" id="A0A1W6MSL7"/>
<dbReference type="InterPro" id="IPR005467">
    <property type="entry name" value="His_kinase_dom"/>
</dbReference>
<dbReference type="SUPFAM" id="SSF55874">
    <property type="entry name" value="ATPase domain of HSP90 chaperone/DNA topoisomerase II/histidine kinase"/>
    <property type="match status" value="1"/>
</dbReference>
<dbReference type="PANTHER" id="PTHR45436">
    <property type="entry name" value="SENSOR HISTIDINE KINASE YKOH"/>
    <property type="match status" value="1"/>
</dbReference>
<evidence type="ECO:0000256" key="10">
    <source>
        <dbReference type="ARBA" id="ARBA00023136"/>
    </source>
</evidence>
<keyword evidence="14" id="KW-0067">ATP-binding</keyword>
<evidence type="ECO:0000256" key="11">
    <source>
        <dbReference type="SAM" id="Phobius"/>
    </source>
</evidence>
<dbReference type="KEGG" id="mbry:B1812_05155"/>
<dbReference type="SMART" id="SM00387">
    <property type="entry name" value="HATPase_c"/>
    <property type="match status" value="1"/>
</dbReference>
<evidence type="ECO:0000259" key="13">
    <source>
        <dbReference type="PROSITE" id="PS50885"/>
    </source>
</evidence>
<dbReference type="InterPro" id="IPR050428">
    <property type="entry name" value="TCS_sensor_his_kinase"/>
</dbReference>
<reference evidence="14 15" key="1">
    <citation type="submission" date="2017-02" db="EMBL/GenBank/DDBJ databases">
        <authorList>
            <person name="Peterson S.W."/>
        </authorList>
    </citation>
    <scope>NUCLEOTIDE SEQUENCE [LARGE SCALE GENOMIC DNA]</scope>
    <source>
        <strain evidence="14 15">S285</strain>
    </source>
</reference>
<proteinExistence type="predicted"/>
<evidence type="ECO:0000256" key="3">
    <source>
        <dbReference type="ARBA" id="ARBA00012438"/>
    </source>
</evidence>
<dbReference type="GO" id="GO:0005886">
    <property type="term" value="C:plasma membrane"/>
    <property type="evidence" value="ECO:0007669"/>
    <property type="project" value="TreeGrafter"/>
</dbReference>
<dbReference type="InterPro" id="IPR036890">
    <property type="entry name" value="HATPase_C_sf"/>
</dbReference>
<evidence type="ECO:0000256" key="9">
    <source>
        <dbReference type="ARBA" id="ARBA00023012"/>
    </source>
</evidence>
<keyword evidence="15" id="KW-1185">Reference proteome</keyword>
<dbReference type="PROSITE" id="PS50885">
    <property type="entry name" value="HAMP"/>
    <property type="match status" value="1"/>
</dbReference>
<keyword evidence="10 11" id="KW-0472">Membrane</keyword>
<dbReference type="Gene3D" id="1.10.287.130">
    <property type="match status" value="1"/>
</dbReference>
<dbReference type="Pfam" id="PF02518">
    <property type="entry name" value="HATPase_c"/>
    <property type="match status" value="1"/>
</dbReference>
<evidence type="ECO:0000256" key="2">
    <source>
        <dbReference type="ARBA" id="ARBA00004370"/>
    </source>
</evidence>
<comment type="catalytic activity">
    <reaction evidence="1">
        <text>ATP + protein L-histidine = ADP + protein N-phospho-L-histidine.</text>
        <dbReference type="EC" id="2.7.13.3"/>
    </reaction>
</comment>
<dbReference type="InterPro" id="IPR003594">
    <property type="entry name" value="HATPase_dom"/>
</dbReference>
<evidence type="ECO:0000256" key="6">
    <source>
        <dbReference type="ARBA" id="ARBA00022692"/>
    </source>
</evidence>
<dbReference type="PANTHER" id="PTHR45436:SF5">
    <property type="entry name" value="SENSOR HISTIDINE KINASE TRCS"/>
    <property type="match status" value="1"/>
</dbReference>
<name>A0A1W6MSL7_9HYPH</name>
<dbReference type="InterPro" id="IPR036097">
    <property type="entry name" value="HisK_dim/P_sf"/>
</dbReference>
<evidence type="ECO:0000259" key="12">
    <source>
        <dbReference type="PROSITE" id="PS50109"/>
    </source>
</evidence>
<dbReference type="GO" id="GO:0005524">
    <property type="term" value="F:ATP binding"/>
    <property type="evidence" value="ECO:0007669"/>
    <property type="project" value="UniProtKB-KW"/>
</dbReference>
<evidence type="ECO:0000256" key="1">
    <source>
        <dbReference type="ARBA" id="ARBA00000085"/>
    </source>
</evidence>
<evidence type="ECO:0000313" key="14">
    <source>
        <dbReference type="EMBL" id="ARN80552.1"/>
    </source>
</evidence>
<dbReference type="PRINTS" id="PR00344">
    <property type="entry name" value="BCTRLSENSOR"/>
</dbReference>
<evidence type="ECO:0000313" key="15">
    <source>
        <dbReference type="Proteomes" id="UP000193978"/>
    </source>
</evidence>
<keyword evidence="6 11" id="KW-0812">Transmembrane</keyword>
<feature type="transmembrane region" description="Helical" evidence="11">
    <location>
        <begin position="15"/>
        <end position="34"/>
    </location>
</feature>
<dbReference type="Proteomes" id="UP000193978">
    <property type="component" value="Chromosome"/>
</dbReference>
<sequence length="463" mass="50118">MRIRSPAAGSVARRLFLSAAALSFPLLLIASFLLTELYRRSEVENFEQKLEGYVKKMGKDVEDCAQDGREISIELPEPRFELPFKGWYWQVTRTDVTPHEIVTSHSLFTAQLPRLSTSGSELAGIHGGETAGFSGDRLYLVESRTNVRDAGVYLLQVAASLDEIEPRIRRFRLILIGAFTLLGVALAAVAAIQVRIGLKPLRALRGELGQIRRGARDRIEGAYPSEVAPIVEELNLLMGANREIVERARTQVGNLAHALKTPLSVIVNEADAAPSPLAEKVNEQAQVMRHQLSYYLDRARAAAGAGALGSSTRLAPALSALLRTFTKLYESRGIQFVAQAPDSLCFSGEPQDLDEMVGNLLDNAGKWAREAISVEAALVANAKGDGRSEIRLCIDDDGPGLAPALREEATQRGRRLDETKPGSGLGLSIVSDLAAAYGGSLRLTDSPRGGLRAELRLPGYDAA</sequence>
<keyword evidence="9" id="KW-0902">Two-component regulatory system</keyword>
<protein>
    <recommendedName>
        <fullName evidence="3">histidine kinase</fullName>
        <ecNumber evidence="3">2.7.13.3</ecNumber>
    </recommendedName>
</protein>
<comment type="subcellular location">
    <subcellularLocation>
        <location evidence="2">Membrane</location>
    </subcellularLocation>
</comment>
<dbReference type="SUPFAM" id="SSF47384">
    <property type="entry name" value="Homodimeric domain of signal transducing histidine kinase"/>
    <property type="match status" value="1"/>
</dbReference>
<dbReference type="STRING" id="655015.B1812_05155"/>
<keyword evidence="7" id="KW-0418">Kinase</keyword>
<feature type="transmembrane region" description="Helical" evidence="11">
    <location>
        <begin position="173"/>
        <end position="192"/>
    </location>
</feature>
<dbReference type="OrthoDB" id="9809567at2"/>
<dbReference type="InterPro" id="IPR003660">
    <property type="entry name" value="HAMP_dom"/>
</dbReference>